<name>A0ACD5A4R7_9ACTN</name>
<dbReference type="EMBL" id="CP146022">
    <property type="protein sequence ID" value="WWQ62172.1"/>
    <property type="molecule type" value="Genomic_DNA"/>
</dbReference>
<evidence type="ECO:0000313" key="1">
    <source>
        <dbReference type="EMBL" id="WWQ62172.1"/>
    </source>
</evidence>
<dbReference type="Proteomes" id="UP001432251">
    <property type="component" value="Chromosome"/>
</dbReference>
<reference evidence="1" key="1">
    <citation type="journal article" date="2025" name="Int. J. Syst. Evol. Microbiol.">
        <title>Streptomyces citrinus sp. nov., with yellow diffusible pigment.</title>
        <authorList>
            <person name="He Y."/>
            <person name="Yang E."/>
            <person name="Xu J."/>
            <person name="Sun Y."/>
            <person name="Sun L."/>
        </authorList>
    </citation>
    <scope>NUCLEOTIDE SEQUENCE</scope>
    <source>
        <strain evidence="1">Q6</strain>
    </source>
</reference>
<proteinExistence type="predicted"/>
<keyword evidence="2" id="KW-1185">Reference proteome</keyword>
<sequence>MSAPVTGRATTDRLLALTRAALPRYLAELERLVSIDSGSYSAAGVNRVADEVAARLHGLGFTVERRSGLRLPTGQPAGDVVLARRRGALARADGGRCVLLAAHMDTVFDDGTALARPFTTADGLAHGPGVSDDKGGLLAGLHAVAALDELGFDRYAELVFLATPDEEIGSPVSRAVTEAAAREADHALALECARENGDLVVARKGVADLRISVTGKAAHAGIEPERGAHAALAAAHLVVALQELNGTLPGASVNVGVVHAGSRPNIVPADAELHVEIRATTARHLRSCCAAVEAAARRTTVPGTHARVEVTDLCPPMEETPANRRLAETALRIGAALGVRGGAAATGGVGDANLIAGTGTPVLDGLGPIGGGDHGPDEWLDLSSVPGRIALLAALIAELGDARGDHLAF</sequence>
<accession>A0ACD5A4R7</accession>
<gene>
    <name evidence="1" type="ORF">V2W30_01510</name>
</gene>
<protein>
    <submittedName>
        <fullName evidence="1">M20/M25/M40 family metallo-hydrolase</fullName>
    </submittedName>
</protein>
<organism evidence="1 2">
    <name type="scientific">Streptomyces citrinus</name>
    <dbReference type="NCBI Taxonomy" id="3118173"/>
    <lineage>
        <taxon>Bacteria</taxon>
        <taxon>Bacillati</taxon>
        <taxon>Actinomycetota</taxon>
        <taxon>Actinomycetes</taxon>
        <taxon>Kitasatosporales</taxon>
        <taxon>Streptomycetaceae</taxon>
        <taxon>Streptomyces</taxon>
    </lineage>
</organism>
<evidence type="ECO:0000313" key="2">
    <source>
        <dbReference type="Proteomes" id="UP001432251"/>
    </source>
</evidence>